<keyword evidence="1" id="KW-0812">Transmembrane</keyword>
<sequence length="51" mass="5761">MLEKIFQAIADFMGTLPPLLQLMAGIFVTIGMVKVFLMIVKFAESRSEQKK</sequence>
<keyword evidence="1" id="KW-1133">Transmembrane helix</keyword>
<accession>A0A3B1D3S6</accession>
<dbReference type="EMBL" id="UOGG01000247">
    <property type="protein sequence ID" value="VAX33421.1"/>
    <property type="molecule type" value="Genomic_DNA"/>
</dbReference>
<organism evidence="2">
    <name type="scientific">hydrothermal vent metagenome</name>
    <dbReference type="NCBI Taxonomy" id="652676"/>
    <lineage>
        <taxon>unclassified sequences</taxon>
        <taxon>metagenomes</taxon>
        <taxon>ecological metagenomes</taxon>
    </lineage>
</organism>
<name>A0A3B1D3S6_9ZZZZ</name>
<protein>
    <submittedName>
        <fullName evidence="2">Uncharacterized protein</fullName>
    </submittedName>
</protein>
<reference evidence="2" key="1">
    <citation type="submission" date="2018-06" db="EMBL/GenBank/DDBJ databases">
        <authorList>
            <person name="Zhirakovskaya E."/>
        </authorList>
    </citation>
    <scope>NUCLEOTIDE SEQUENCE</scope>
</reference>
<gene>
    <name evidence="2" type="ORF">MNBD_NITROSPINAE05-10</name>
</gene>
<keyword evidence="1" id="KW-0472">Membrane</keyword>
<evidence type="ECO:0000256" key="1">
    <source>
        <dbReference type="SAM" id="Phobius"/>
    </source>
</evidence>
<dbReference type="AlphaFoldDB" id="A0A3B1D3S6"/>
<feature type="transmembrane region" description="Helical" evidence="1">
    <location>
        <begin position="20"/>
        <end position="43"/>
    </location>
</feature>
<evidence type="ECO:0000313" key="2">
    <source>
        <dbReference type="EMBL" id="VAX33421.1"/>
    </source>
</evidence>
<proteinExistence type="predicted"/>